<dbReference type="Pfam" id="PF10328">
    <property type="entry name" value="7TM_GPCR_Srx"/>
    <property type="match status" value="1"/>
</dbReference>
<comment type="subcellular location">
    <subcellularLocation>
        <location evidence="1">Membrane</location>
    </subcellularLocation>
</comment>
<keyword evidence="4 5" id="KW-0472">Membrane</keyword>
<keyword evidence="3 5" id="KW-1133">Transmembrane helix</keyword>
<feature type="transmembrane region" description="Helical" evidence="5">
    <location>
        <begin position="233"/>
        <end position="261"/>
    </location>
</feature>
<feature type="domain" description="G-protein coupled receptors family 1 profile" evidence="6">
    <location>
        <begin position="47"/>
        <end position="262"/>
    </location>
</feature>
<evidence type="ECO:0000256" key="2">
    <source>
        <dbReference type="ARBA" id="ARBA00022692"/>
    </source>
</evidence>
<feature type="transmembrane region" description="Helical" evidence="5">
    <location>
        <begin position="154"/>
        <end position="174"/>
    </location>
</feature>
<feature type="non-terminal residue" evidence="7">
    <location>
        <position position="262"/>
    </location>
</feature>
<dbReference type="InterPro" id="IPR019430">
    <property type="entry name" value="7TM_GPCR_serpentine_rcpt_Srx"/>
</dbReference>
<comment type="caution">
    <text evidence="7">The sequence shown here is derived from an EMBL/GenBank/DDBJ whole genome shotgun (WGS) entry which is preliminary data.</text>
</comment>
<feature type="transmembrane region" description="Helical" evidence="5">
    <location>
        <begin position="114"/>
        <end position="133"/>
    </location>
</feature>
<dbReference type="OrthoDB" id="10011262at2759"/>
<evidence type="ECO:0000256" key="5">
    <source>
        <dbReference type="SAM" id="Phobius"/>
    </source>
</evidence>
<gene>
    <name evidence="7" type="ORF">AFUS01_LOCUS13235</name>
</gene>
<dbReference type="GO" id="GO:0016020">
    <property type="term" value="C:membrane"/>
    <property type="evidence" value="ECO:0007669"/>
    <property type="project" value="UniProtKB-SubCell"/>
</dbReference>
<reference evidence="7" key="1">
    <citation type="submission" date="2021-06" db="EMBL/GenBank/DDBJ databases">
        <authorList>
            <person name="Hodson N. C."/>
            <person name="Mongue J. A."/>
            <person name="Jaron S. K."/>
        </authorList>
    </citation>
    <scope>NUCLEOTIDE SEQUENCE</scope>
</reference>
<evidence type="ECO:0000256" key="3">
    <source>
        <dbReference type="ARBA" id="ARBA00022989"/>
    </source>
</evidence>
<dbReference type="InterPro" id="IPR052954">
    <property type="entry name" value="GPCR-Ligand_Int"/>
</dbReference>
<name>A0A8J2JYB2_9HEXA</name>
<dbReference type="PROSITE" id="PS50262">
    <property type="entry name" value="G_PROTEIN_RECEP_F1_2"/>
    <property type="match status" value="1"/>
</dbReference>
<protein>
    <recommendedName>
        <fullName evidence="6">G-protein coupled receptors family 1 profile domain-containing protein</fullName>
    </recommendedName>
</protein>
<evidence type="ECO:0000313" key="8">
    <source>
        <dbReference type="Proteomes" id="UP000708208"/>
    </source>
</evidence>
<dbReference type="AlphaFoldDB" id="A0A8J2JYB2"/>
<dbReference type="EMBL" id="CAJVCH010106694">
    <property type="protein sequence ID" value="CAG7724200.1"/>
    <property type="molecule type" value="Genomic_DNA"/>
</dbReference>
<dbReference type="PANTHER" id="PTHR46641">
    <property type="entry name" value="FMRFAMIDE RECEPTOR-RELATED"/>
    <property type="match status" value="1"/>
</dbReference>
<organism evidence="7 8">
    <name type="scientific">Allacma fusca</name>
    <dbReference type="NCBI Taxonomy" id="39272"/>
    <lineage>
        <taxon>Eukaryota</taxon>
        <taxon>Metazoa</taxon>
        <taxon>Ecdysozoa</taxon>
        <taxon>Arthropoda</taxon>
        <taxon>Hexapoda</taxon>
        <taxon>Collembola</taxon>
        <taxon>Symphypleona</taxon>
        <taxon>Sminthuridae</taxon>
        <taxon>Allacma</taxon>
    </lineage>
</organism>
<accession>A0A8J2JYB2</accession>
<evidence type="ECO:0000256" key="4">
    <source>
        <dbReference type="ARBA" id="ARBA00023136"/>
    </source>
</evidence>
<feature type="transmembrane region" description="Helical" evidence="5">
    <location>
        <begin position="66"/>
        <end position="86"/>
    </location>
</feature>
<feature type="transmembrane region" description="Helical" evidence="5">
    <location>
        <begin position="27"/>
        <end position="54"/>
    </location>
</feature>
<evidence type="ECO:0000259" key="6">
    <source>
        <dbReference type="PROSITE" id="PS50262"/>
    </source>
</evidence>
<evidence type="ECO:0000313" key="7">
    <source>
        <dbReference type="EMBL" id="CAG7724200.1"/>
    </source>
</evidence>
<sequence>MNYSEAVLTLSEYQPCPPQHSMSTDDMWTVLMINTVIILISFLGLMGNIISGIVLSMPQMRSSYSVLLTALTVSDSSQLLCSIIFFGSKSLNYCGITLAPADTVGPNFSKLLSMFGYVAYTTSAYLTAVLSFERYTVVCWPFKDRRIFPTKSRSFCYVIWITIFAILFNLPKWFETTVCQDRIVLRNSSVTTDNSVGGSLLGKSSSDDDLVYTLGEIKVIYNEVYYTNLVYRLAYLFLANFLINFVIPLVILIVLNVWIYIG</sequence>
<proteinExistence type="predicted"/>
<dbReference type="SUPFAM" id="SSF81321">
    <property type="entry name" value="Family A G protein-coupled receptor-like"/>
    <property type="match status" value="1"/>
</dbReference>
<evidence type="ECO:0000256" key="1">
    <source>
        <dbReference type="ARBA" id="ARBA00004370"/>
    </source>
</evidence>
<dbReference type="Proteomes" id="UP000708208">
    <property type="component" value="Unassembled WGS sequence"/>
</dbReference>
<dbReference type="InterPro" id="IPR017452">
    <property type="entry name" value="GPCR_Rhodpsn_7TM"/>
</dbReference>
<keyword evidence="8" id="KW-1185">Reference proteome</keyword>
<keyword evidence="2 5" id="KW-0812">Transmembrane</keyword>
<dbReference type="PANTHER" id="PTHR46641:SF2">
    <property type="entry name" value="FMRFAMIDE RECEPTOR"/>
    <property type="match status" value="1"/>
</dbReference>